<dbReference type="Gene3D" id="3.40.30.10">
    <property type="entry name" value="Glutaredoxin"/>
    <property type="match status" value="1"/>
</dbReference>
<dbReference type="EMBL" id="KQ257450">
    <property type="protein sequence ID" value="KND04374.1"/>
    <property type="molecule type" value="Genomic_DNA"/>
</dbReference>
<dbReference type="GO" id="GO:0006749">
    <property type="term" value="P:glutathione metabolic process"/>
    <property type="evidence" value="ECO:0007669"/>
    <property type="project" value="TreeGrafter"/>
</dbReference>
<dbReference type="FunFam" id="3.40.30.10:FF:000096">
    <property type="entry name" value="Glutathione S-transferase kappa"/>
    <property type="match status" value="1"/>
</dbReference>
<dbReference type="VEuPathDB" id="FungiDB:SPPG_00103"/>
<dbReference type="eggNOG" id="ENOG502R0HS">
    <property type="taxonomic scope" value="Eukaryota"/>
</dbReference>
<dbReference type="InterPro" id="IPR001853">
    <property type="entry name" value="DSBA-like_thioredoxin_dom"/>
</dbReference>
<dbReference type="EC" id="2.5.1.18" evidence="4"/>
<evidence type="ECO:0000256" key="4">
    <source>
        <dbReference type="PIRNR" id="PIRNR006386"/>
    </source>
</evidence>
<keyword evidence="2 4" id="KW-0808">Transferase</keyword>
<gene>
    <name evidence="7" type="ORF">SPPG_00103</name>
</gene>
<name>A0A0L0HU20_SPIPD</name>
<organism evidence="7 8">
    <name type="scientific">Spizellomyces punctatus (strain DAOM BR117)</name>
    <dbReference type="NCBI Taxonomy" id="645134"/>
    <lineage>
        <taxon>Eukaryota</taxon>
        <taxon>Fungi</taxon>
        <taxon>Fungi incertae sedis</taxon>
        <taxon>Chytridiomycota</taxon>
        <taxon>Chytridiomycota incertae sedis</taxon>
        <taxon>Chytridiomycetes</taxon>
        <taxon>Spizellomycetales</taxon>
        <taxon>Spizellomycetaceae</taxon>
        <taxon>Spizellomyces</taxon>
    </lineage>
</organism>
<dbReference type="InParanoid" id="A0A0L0HU20"/>
<dbReference type="GO" id="GO:0004364">
    <property type="term" value="F:glutathione transferase activity"/>
    <property type="evidence" value="ECO:0007669"/>
    <property type="project" value="UniProtKB-UniRule"/>
</dbReference>
<comment type="catalytic activity">
    <reaction evidence="3 4">
        <text>RX + glutathione = an S-substituted glutathione + a halide anion + H(+)</text>
        <dbReference type="Rhea" id="RHEA:16437"/>
        <dbReference type="ChEBI" id="CHEBI:15378"/>
        <dbReference type="ChEBI" id="CHEBI:16042"/>
        <dbReference type="ChEBI" id="CHEBI:17792"/>
        <dbReference type="ChEBI" id="CHEBI:57925"/>
        <dbReference type="ChEBI" id="CHEBI:90779"/>
        <dbReference type="EC" id="2.5.1.18"/>
    </reaction>
</comment>
<dbReference type="GO" id="GO:0005777">
    <property type="term" value="C:peroxisome"/>
    <property type="evidence" value="ECO:0007669"/>
    <property type="project" value="TreeGrafter"/>
</dbReference>
<dbReference type="GeneID" id="27683855"/>
<dbReference type="Pfam" id="PF01323">
    <property type="entry name" value="DSBA"/>
    <property type="match status" value="1"/>
</dbReference>
<dbReference type="GO" id="GO:0005739">
    <property type="term" value="C:mitochondrion"/>
    <property type="evidence" value="ECO:0007669"/>
    <property type="project" value="TreeGrafter"/>
</dbReference>
<feature type="active site" description="Nucleophile" evidence="5">
    <location>
        <position position="15"/>
    </location>
</feature>
<dbReference type="AlphaFoldDB" id="A0A0L0HU20"/>
<evidence type="ECO:0000259" key="6">
    <source>
        <dbReference type="Pfam" id="PF01323"/>
    </source>
</evidence>
<feature type="domain" description="DSBA-like thioredoxin" evidence="6">
    <location>
        <begin position="7"/>
        <end position="196"/>
    </location>
</feature>
<dbReference type="Proteomes" id="UP000053201">
    <property type="component" value="Unassembled WGS sequence"/>
</dbReference>
<comment type="similarity">
    <text evidence="1 4">Belongs to the GST superfamily. Kappa family.</text>
</comment>
<sequence>MPVRPSIKFYYDVVSPYSYIAFHLLRRYRPTWNFDLVLVPMFLGFTLKNVGTPPPAFNPVKVEYMRKDIGRIKTIHNIEMNVFPNPFPANTLKAMRLLHAIKLQGSAEVLEDATVKLFASYWTKGEDIASPQVLASCVEGEEYLKAMETQQVKDSLVALSKEVVEKGVFGAPTMLVDRGDGKAEVFFGSDRLDHVAWFLGKEVPKAKM</sequence>
<dbReference type="STRING" id="645134.A0A0L0HU20"/>
<dbReference type="OMA" id="PINTMHL"/>
<accession>A0A0L0HU20</accession>
<evidence type="ECO:0000256" key="3">
    <source>
        <dbReference type="ARBA" id="ARBA00047960"/>
    </source>
</evidence>
<reference evidence="7 8" key="1">
    <citation type="submission" date="2009-08" db="EMBL/GenBank/DDBJ databases">
        <title>The Genome Sequence of Spizellomyces punctatus strain DAOM BR117.</title>
        <authorList>
            <consortium name="The Broad Institute Genome Sequencing Platform"/>
            <person name="Russ C."/>
            <person name="Cuomo C."/>
            <person name="Shea T."/>
            <person name="Young S.K."/>
            <person name="Zeng Q."/>
            <person name="Koehrsen M."/>
            <person name="Haas B."/>
            <person name="Borodovsky M."/>
            <person name="Guigo R."/>
            <person name="Alvarado L."/>
            <person name="Berlin A."/>
            <person name="Bochicchio J."/>
            <person name="Borenstein D."/>
            <person name="Chapman S."/>
            <person name="Chen Z."/>
            <person name="Engels R."/>
            <person name="Freedman E."/>
            <person name="Gellesch M."/>
            <person name="Goldberg J."/>
            <person name="Griggs A."/>
            <person name="Gujja S."/>
            <person name="Heiman D."/>
            <person name="Hepburn T."/>
            <person name="Howarth C."/>
            <person name="Jen D."/>
            <person name="Larson L."/>
            <person name="Lewis B."/>
            <person name="Mehta T."/>
            <person name="Park D."/>
            <person name="Pearson M."/>
            <person name="Roberts A."/>
            <person name="Saif S."/>
            <person name="Shenoy N."/>
            <person name="Sisk P."/>
            <person name="Stolte C."/>
            <person name="Sykes S."/>
            <person name="Thomson T."/>
            <person name="Walk T."/>
            <person name="White J."/>
            <person name="Yandava C."/>
            <person name="Burger G."/>
            <person name="Gray M.W."/>
            <person name="Holland P.W.H."/>
            <person name="King N."/>
            <person name="Lang F.B.F."/>
            <person name="Roger A.J."/>
            <person name="Ruiz-Trillo I."/>
            <person name="Lander E."/>
            <person name="Nusbaum C."/>
        </authorList>
    </citation>
    <scope>NUCLEOTIDE SEQUENCE [LARGE SCALE GENOMIC DNA]</scope>
    <source>
        <strain evidence="7 8">DAOM BR117</strain>
    </source>
</reference>
<proteinExistence type="inferred from homology"/>
<evidence type="ECO:0000256" key="5">
    <source>
        <dbReference type="PIRSR" id="PIRSR006386-1"/>
    </source>
</evidence>
<evidence type="ECO:0000313" key="7">
    <source>
        <dbReference type="EMBL" id="KND04374.1"/>
    </source>
</evidence>
<dbReference type="RefSeq" id="XP_016612413.1">
    <property type="nucleotide sequence ID" value="XM_016748440.1"/>
</dbReference>
<evidence type="ECO:0000256" key="1">
    <source>
        <dbReference type="ARBA" id="ARBA00006494"/>
    </source>
</evidence>
<dbReference type="SUPFAM" id="SSF52833">
    <property type="entry name" value="Thioredoxin-like"/>
    <property type="match status" value="1"/>
</dbReference>
<protein>
    <recommendedName>
        <fullName evidence="4">Glutathione S-transferase kappa</fullName>
        <ecNumber evidence="4">2.5.1.18</ecNumber>
    </recommendedName>
</protein>
<dbReference type="GO" id="GO:0004602">
    <property type="term" value="F:glutathione peroxidase activity"/>
    <property type="evidence" value="ECO:0007669"/>
    <property type="project" value="TreeGrafter"/>
</dbReference>
<dbReference type="PANTHER" id="PTHR42943:SF2">
    <property type="entry name" value="GLUTATHIONE S-TRANSFERASE KAPPA 1"/>
    <property type="match status" value="1"/>
</dbReference>
<dbReference type="PIRSF" id="PIRSF006386">
    <property type="entry name" value="HCCAis_GSTk"/>
    <property type="match status" value="1"/>
</dbReference>
<dbReference type="PANTHER" id="PTHR42943">
    <property type="entry name" value="GLUTATHIONE S-TRANSFERASE KAPPA"/>
    <property type="match status" value="1"/>
</dbReference>
<dbReference type="OrthoDB" id="4664297at2759"/>
<evidence type="ECO:0000256" key="2">
    <source>
        <dbReference type="ARBA" id="ARBA00022679"/>
    </source>
</evidence>
<dbReference type="InterPro" id="IPR051924">
    <property type="entry name" value="GST_Kappa/NadH"/>
</dbReference>
<dbReference type="InterPro" id="IPR014440">
    <property type="entry name" value="HCCAis_GSTk"/>
</dbReference>
<keyword evidence="8" id="KW-1185">Reference proteome</keyword>
<evidence type="ECO:0000313" key="8">
    <source>
        <dbReference type="Proteomes" id="UP000053201"/>
    </source>
</evidence>
<dbReference type="InterPro" id="IPR036249">
    <property type="entry name" value="Thioredoxin-like_sf"/>
</dbReference>